<dbReference type="Proteomes" id="UP001432322">
    <property type="component" value="Unassembled WGS sequence"/>
</dbReference>
<reference evidence="1" key="1">
    <citation type="submission" date="2023-10" db="EMBL/GenBank/DDBJ databases">
        <title>Genome assembly of Pristionchus species.</title>
        <authorList>
            <person name="Yoshida K."/>
            <person name="Sommer R.J."/>
        </authorList>
    </citation>
    <scope>NUCLEOTIDE SEQUENCE</scope>
    <source>
        <strain evidence="1">RS5133</strain>
    </source>
</reference>
<evidence type="ECO:0000313" key="1">
    <source>
        <dbReference type="EMBL" id="GMT35461.1"/>
    </source>
</evidence>
<dbReference type="AlphaFoldDB" id="A0AAV5WT45"/>
<comment type="caution">
    <text evidence="1">The sequence shown here is derived from an EMBL/GenBank/DDBJ whole genome shotgun (WGS) entry which is preliminary data.</text>
</comment>
<sequence length="68" mass="7992">PSFPLRFEIAKESNRSDYKLNGVSVPSSLFKRLHALLKNSECEILNMWNLLVDNYFLFRCDEIIEKAK</sequence>
<name>A0AAV5WT45_9BILA</name>
<evidence type="ECO:0000313" key="2">
    <source>
        <dbReference type="Proteomes" id="UP001432322"/>
    </source>
</evidence>
<protein>
    <submittedName>
        <fullName evidence="1">Uncharacterized protein</fullName>
    </submittedName>
</protein>
<gene>
    <name evidence="1" type="ORF">PFISCL1PPCAC_26758</name>
</gene>
<organism evidence="1 2">
    <name type="scientific">Pristionchus fissidentatus</name>
    <dbReference type="NCBI Taxonomy" id="1538716"/>
    <lineage>
        <taxon>Eukaryota</taxon>
        <taxon>Metazoa</taxon>
        <taxon>Ecdysozoa</taxon>
        <taxon>Nematoda</taxon>
        <taxon>Chromadorea</taxon>
        <taxon>Rhabditida</taxon>
        <taxon>Rhabditina</taxon>
        <taxon>Diplogasteromorpha</taxon>
        <taxon>Diplogasteroidea</taxon>
        <taxon>Neodiplogasteridae</taxon>
        <taxon>Pristionchus</taxon>
    </lineage>
</organism>
<dbReference type="EMBL" id="BTSY01000007">
    <property type="protein sequence ID" value="GMT35461.1"/>
    <property type="molecule type" value="Genomic_DNA"/>
</dbReference>
<keyword evidence="2" id="KW-1185">Reference proteome</keyword>
<accession>A0AAV5WT45</accession>
<feature type="non-terminal residue" evidence="1">
    <location>
        <position position="1"/>
    </location>
</feature>
<proteinExistence type="predicted"/>